<organism evidence="6 7">
    <name type="scientific">Mucilaginibacter paludis DSM 18603</name>
    <dbReference type="NCBI Taxonomy" id="714943"/>
    <lineage>
        <taxon>Bacteria</taxon>
        <taxon>Pseudomonadati</taxon>
        <taxon>Bacteroidota</taxon>
        <taxon>Sphingobacteriia</taxon>
        <taxon>Sphingobacteriales</taxon>
        <taxon>Sphingobacteriaceae</taxon>
        <taxon>Mucilaginibacter</taxon>
    </lineage>
</organism>
<name>H1Y063_9SPHI</name>
<protein>
    <submittedName>
        <fullName evidence="6">Uncharacterized protein</fullName>
    </submittedName>
</protein>
<dbReference type="InterPro" id="IPR032275">
    <property type="entry name" value="DUF4986"/>
</dbReference>
<feature type="domain" description="DUF4986" evidence="3">
    <location>
        <begin position="541"/>
        <end position="623"/>
    </location>
</feature>
<keyword evidence="1" id="KW-0732">Signal</keyword>
<keyword evidence="7" id="KW-1185">Reference proteome</keyword>
<proteinExistence type="predicted"/>
<evidence type="ECO:0000259" key="4">
    <source>
        <dbReference type="Pfam" id="PF20620"/>
    </source>
</evidence>
<dbReference type="Proteomes" id="UP000002774">
    <property type="component" value="Chromosome"/>
</dbReference>
<evidence type="ECO:0000259" key="2">
    <source>
        <dbReference type="Pfam" id="PF07944"/>
    </source>
</evidence>
<feature type="domain" description="Non-reducing end beta-L-arabinofuranosidase-like GH127 middle" evidence="5">
    <location>
        <begin position="417"/>
        <end position="512"/>
    </location>
</feature>
<dbReference type="EMBL" id="CM001403">
    <property type="protein sequence ID" value="EHQ27972.1"/>
    <property type="molecule type" value="Genomic_DNA"/>
</dbReference>
<dbReference type="RefSeq" id="WP_008508659.1">
    <property type="nucleotide sequence ID" value="NZ_CM001403.1"/>
</dbReference>
<feature type="signal peptide" evidence="1">
    <location>
        <begin position="1"/>
        <end position="18"/>
    </location>
</feature>
<dbReference type="GO" id="GO:0005975">
    <property type="term" value="P:carbohydrate metabolic process"/>
    <property type="evidence" value="ECO:0007669"/>
    <property type="project" value="InterPro"/>
</dbReference>
<feature type="chain" id="PRO_5003556938" evidence="1">
    <location>
        <begin position="19"/>
        <end position="782"/>
    </location>
</feature>
<evidence type="ECO:0000259" key="3">
    <source>
        <dbReference type="Pfam" id="PF16375"/>
    </source>
</evidence>
<dbReference type="InterPro" id="IPR012878">
    <property type="entry name" value="Beta-AFase-like_GH127_cat"/>
</dbReference>
<evidence type="ECO:0000313" key="6">
    <source>
        <dbReference type="EMBL" id="EHQ27972.1"/>
    </source>
</evidence>
<sequence>MRLSLIAGYLFLSVSLCAQSPAQLKTFRLQEVKLLPGIFNDAENADLKYMMQLSPDKLLAPYLREAGLKPKAESYTNWENSGLDGHIGGHYLSALAMMYASTGDKQALDRLNYMIAELKICQDKNGNGYVGGVPGSKELWAAVMQGDVGAINKKWVPFYNIHKTFAGLRDAYTYAGNETAKVMLIKFADWFVMIATSITPQKMQEMLKTEHGGVNEVLADVYALTGDKKYLTAAYSFSHQAILEPLEQGQDKLNNLHANTQIPKVIGFKRISDVTADSNYNKAAQFFWQTVVQHRTVAIGGNSVREHFNPSNDFSSMITTEQGPETCNTYNMLKLTEDLYLSDPRVSYIDYYERALYNHILSTERPGGGFVYFTPMRPGHYRVYSQPQTSMWCCVGSGMENHAKYGEMIYAHDQNNVFVNLFIPSTLNWKQKGLVLTQHTNFPEEEKTSITINAVRPGAFAINIRYPSWVHTGALKVTVNGTPIKVSAKSSAYVSINRVWKKGDVIGVTLPMQTTTEQLPDGLNYEAVLHGPIVLAAVLDTTNMRGLLADDSRMGHAAQGKLYPLQNMPMFVNASLHDAELIDPVAGEPLTYRAQKLIYPARYSSLKLIPFYKIHDARYVIYWQRETPESLAGIQKKMAEEDAAAQRLAAITIDMVNAGEQQPESDHFIESEKSGTGVNRDRHWRDARGWFSYQLKDKNKETGSLRVTYFGRDIDRHFSILVNNQQVAQVTADGSKGNGFYTEDYPIPADVLKSSNGVLQVKFQAADGSMTAGVYEVRLIKK</sequence>
<dbReference type="SUPFAM" id="SSF48208">
    <property type="entry name" value="Six-hairpin glycosidases"/>
    <property type="match status" value="1"/>
</dbReference>
<evidence type="ECO:0000259" key="5">
    <source>
        <dbReference type="Pfam" id="PF20736"/>
    </source>
</evidence>
<accession>H1Y063</accession>
<dbReference type="PANTHER" id="PTHR31151:SF0">
    <property type="entry name" value="PROLINE-TRNA LIGASE (DUF1680)"/>
    <property type="match status" value="1"/>
</dbReference>
<feature type="domain" description="Non-reducing end beta-L-arabinofuranosidase-like GH127 catalytic" evidence="2">
    <location>
        <begin position="31"/>
        <end position="407"/>
    </location>
</feature>
<dbReference type="AlphaFoldDB" id="H1Y063"/>
<dbReference type="InterPro" id="IPR046544">
    <property type="entry name" value="GH146_SB_dom"/>
</dbReference>
<reference evidence="6" key="1">
    <citation type="submission" date="2011-09" db="EMBL/GenBank/DDBJ databases">
        <title>The permanent draft genome of Mucilaginibacter paludis DSM 18603.</title>
        <authorList>
            <consortium name="US DOE Joint Genome Institute (JGI-PGF)"/>
            <person name="Lucas S."/>
            <person name="Han J."/>
            <person name="Lapidus A."/>
            <person name="Bruce D."/>
            <person name="Goodwin L."/>
            <person name="Pitluck S."/>
            <person name="Peters L."/>
            <person name="Kyrpides N."/>
            <person name="Mavromatis K."/>
            <person name="Ivanova N."/>
            <person name="Mikhailova N."/>
            <person name="Held B."/>
            <person name="Detter J.C."/>
            <person name="Tapia R."/>
            <person name="Han C."/>
            <person name="Land M."/>
            <person name="Hauser L."/>
            <person name="Markowitz V."/>
            <person name="Cheng J.-F."/>
            <person name="Hugenholtz P."/>
            <person name="Woyke T."/>
            <person name="Wu D."/>
            <person name="Tindall B."/>
            <person name="Brambilla E."/>
            <person name="Klenk H.-P."/>
            <person name="Eisen J.A."/>
        </authorList>
    </citation>
    <scope>NUCLEOTIDE SEQUENCE [LARGE SCALE GENOMIC DNA]</scope>
    <source>
        <strain evidence="6">DSM 18603</strain>
    </source>
</reference>
<feature type="domain" description="Glycoside hydrolase GH146 substrate-binding" evidence="4">
    <location>
        <begin position="648"/>
        <end position="780"/>
    </location>
</feature>
<dbReference type="Pfam" id="PF07944">
    <property type="entry name" value="Beta-AFase-like_GH127_cat"/>
    <property type="match status" value="1"/>
</dbReference>
<dbReference type="InterPro" id="IPR049046">
    <property type="entry name" value="Beta-AFase-like_GH127_middle"/>
</dbReference>
<dbReference type="InterPro" id="IPR008928">
    <property type="entry name" value="6-hairpin_glycosidase_sf"/>
</dbReference>
<evidence type="ECO:0000256" key="1">
    <source>
        <dbReference type="SAM" id="SignalP"/>
    </source>
</evidence>
<dbReference type="Pfam" id="PF20620">
    <property type="entry name" value="DUF6805"/>
    <property type="match status" value="1"/>
</dbReference>
<evidence type="ECO:0000313" key="7">
    <source>
        <dbReference type="Proteomes" id="UP000002774"/>
    </source>
</evidence>
<dbReference type="Pfam" id="PF16375">
    <property type="entry name" value="DUF4986"/>
    <property type="match status" value="1"/>
</dbReference>
<dbReference type="Pfam" id="PF20736">
    <property type="entry name" value="Glyco_hydro127M"/>
    <property type="match status" value="1"/>
</dbReference>
<dbReference type="HOGENOM" id="CLU_008033_1_0_10"/>
<dbReference type="STRING" id="714943.Mucpa_3880"/>
<dbReference type="OrthoDB" id="9757939at2"/>
<gene>
    <name evidence="6" type="ORF">Mucpa_3880</name>
</gene>
<dbReference type="eggNOG" id="COG3533">
    <property type="taxonomic scope" value="Bacteria"/>
</dbReference>
<dbReference type="PANTHER" id="PTHR31151">
    <property type="entry name" value="PROLINE-TRNA LIGASE (DUF1680)"/>
    <property type="match status" value="1"/>
</dbReference>